<dbReference type="EMBL" id="JABKKF010000014">
    <property type="protein sequence ID" value="NPD93006.1"/>
    <property type="molecule type" value="Genomic_DNA"/>
</dbReference>
<evidence type="ECO:0000313" key="1">
    <source>
        <dbReference type="EMBL" id="NPD93006.1"/>
    </source>
</evidence>
<dbReference type="NCBIfam" id="TIGR01509">
    <property type="entry name" value="HAD-SF-IA-v3"/>
    <property type="match status" value="1"/>
</dbReference>
<name>A0ABX2AP25_9BACT</name>
<accession>A0ABX2AP25</accession>
<comment type="caution">
    <text evidence="1">The sequence shown here is derived from an EMBL/GenBank/DDBJ whole genome shotgun (WGS) entry which is preliminary data.</text>
</comment>
<dbReference type="SFLD" id="SFLDG01129">
    <property type="entry name" value="C1.5:_HAD__Beta-PGM__Phosphata"/>
    <property type="match status" value="1"/>
</dbReference>
<proteinExistence type="predicted"/>
<dbReference type="Proteomes" id="UP000714420">
    <property type="component" value="Unassembled WGS sequence"/>
</dbReference>
<dbReference type="PANTHER" id="PTHR43611:SF3">
    <property type="entry name" value="FLAVIN MONONUCLEOTIDE HYDROLASE 1, CHLOROPLATIC"/>
    <property type="match status" value="1"/>
</dbReference>
<dbReference type="SUPFAM" id="SSF56784">
    <property type="entry name" value="HAD-like"/>
    <property type="match status" value="1"/>
</dbReference>
<reference evidence="1 2" key="1">
    <citation type="submission" date="2020-05" db="EMBL/GenBank/DDBJ databases">
        <title>Distinct polysaccharide utilization as determinants for interspecies competition between intestinal Prevotella spp.</title>
        <authorList>
            <person name="Galvez E.J.C."/>
            <person name="Iljazovic A."/>
            <person name="Strowig T."/>
        </authorList>
    </citation>
    <scope>NUCLEOTIDE SEQUENCE [LARGE SCALE GENOMIC DNA]</scope>
    <source>
        <strain evidence="1 2">PMUR</strain>
    </source>
</reference>
<dbReference type="Pfam" id="PF00702">
    <property type="entry name" value="Hydrolase"/>
    <property type="match status" value="1"/>
</dbReference>
<dbReference type="InterPro" id="IPR023198">
    <property type="entry name" value="PGP-like_dom2"/>
</dbReference>
<sequence>MIKNIIFDLGGVIMTLDPQKAVERFIELGVADAGRRLDSYTQSGIFGDMEEGKISAEEFRRELGKLAGRELTFEDCKYAWTGYVKEVPVRNLRVLSELRKQGYRLILLSNTNPYMMSWAMSKDFDGQGHALSDYFDACYLSYKVKAMKPSEAFFRHVLSCEAILPEESLFLDDGQRNVEMAAKLGIKTFCPANGDDWTEEIYKYL</sequence>
<evidence type="ECO:0000313" key="2">
    <source>
        <dbReference type="Proteomes" id="UP000714420"/>
    </source>
</evidence>
<dbReference type="RefSeq" id="WP_172276831.1">
    <property type="nucleotide sequence ID" value="NZ_CASGMU010000007.1"/>
</dbReference>
<protein>
    <submittedName>
        <fullName evidence="1">HAD family phosphatase</fullName>
    </submittedName>
</protein>
<keyword evidence="2" id="KW-1185">Reference proteome</keyword>
<dbReference type="InterPro" id="IPR006439">
    <property type="entry name" value="HAD-SF_hydro_IA"/>
</dbReference>
<organism evidence="1 2">
    <name type="scientific">Xylanibacter muris</name>
    <dbReference type="NCBI Taxonomy" id="2736290"/>
    <lineage>
        <taxon>Bacteria</taxon>
        <taxon>Pseudomonadati</taxon>
        <taxon>Bacteroidota</taxon>
        <taxon>Bacteroidia</taxon>
        <taxon>Bacteroidales</taxon>
        <taxon>Prevotellaceae</taxon>
        <taxon>Xylanibacter</taxon>
    </lineage>
</organism>
<dbReference type="Gene3D" id="3.40.50.1000">
    <property type="entry name" value="HAD superfamily/HAD-like"/>
    <property type="match status" value="1"/>
</dbReference>
<dbReference type="PANTHER" id="PTHR43611">
    <property type="entry name" value="ALPHA-D-GLUCOSE 1-PHOSPHATE PHOSPHATASE"/>
    <property type="match status" value="1"/>
</dbReference>
<dbReference type="InterPro" id="IPR036412">
    <property type="entry name" value="HAD-like_sf"/>
</dbReference>
<dbReference type="CDD" id="cd02603">
    <property type="entry name" value="HAD_sEH-N_like"/>
    <property type="match status" value="1"/>
</dbReference>
<dbReference type="SFLD" id="SFLDS00003">
    <property type="entry name" value="Haloacid_Dehalogenase"/>
    <property type="match status" value="1"/>
</dbReference>
<dbReference type="InterPro" id="IPR023214">
    <property type="entry name" value="HAD_sf"/>
</dbReference>
<gene>
    <name evidence="1" type="ORF">HPS56_11790</name>
</gene>
<dbReference type="PRINTS" id="PR00413">
    <property type="entry name" value="HADHALOGNASE"/>
</dbReference>
<dbReference type="Gene3D" id="1.10.150.240">
    <property type="entry name" value="Putative phosphatase, domain 2"/>
    <property type="match status" value="1"/>
</dbReference>